<comment type="caution">
    <text evidence="6">The sequence shown here is derived from an EMBL/GenBank/DDBJ whole genome shotgun (WGS) entry which is preliminary data.</text>
</comment>
<dbReference type="Gene3D" id="1.25.40.570">
    <property type="match status" value="1"/>
</dbReference>
<dbReference type="PANTHER" id="PTHR10758">
    <property type="entry name" value="26S PROTEASOME NON-ATPASE REGULATORY SUBUNIT 3/COP9 SIGNALOSOME COMPLEX SUBUNIT 3"/>
    <property type="match status" value="1"/>
</dbReference>
<dbReference type="OrthoDB" id="1713558at2759"/>
<protein>
    <recommendedName>
        <fullName evidence="5">PCI domain-containing protein</fullName>
    </recommendedName>
</protein>
<feature type="region of interest" description="Disordered" evidence="4">
    <location>
        <begin position="481"/>
        <end position="516"/>
    </location>
</feature>
<dbReference type="GO" id="GO:0006511">
    <property type="term" value="P:ubiquitin-dependent protein catabolic process"/>
    <property type="evidence" value="ECO:0007669"/>
    <property type="project" value="TreeGrafter"/>
</dbReference>
<dbReference type="GO" id="GO:0030234">
    <property type="term" value="F:enzyme regulator activity"/>
    <property type="evidence" value="ECO:0007669"/>
    <property type="project" value="InterPro"/>
</dbReference>
<dbReference type="EMBL" id="CM029040">
    <property type="protein sequence ID" value="KAG2636523.1"/>
    <property type="molecule type" value="Genomic_DNA"/>
</dbReference>
<dbReference type="InterPro" id="IPR013586">
    <property type="entry name" value="PSMD3_C"/>
</dbReference>
<dbReference type="InterPro" id="IPR000717">
    <property type="entry name" value="PCI_dom"/>
</dbReference>
<dbReference type="Proteomes" id="UP000823388">
    <property type="component" value="Chromosome 2N"/>
</dbReference>
<keyword evidence="2" id="KW-0647">Proteasome</keyword>
<sequence>MPEDVEMNDSQAPPAAAPAVSDAPAPAQSTLHHLKEIASVIEAGSLSKEVRRISRAVRLTIALRRRLAARDVAAFLAFALPPSSEAFARLSALVPKEDGSEMDVDTAAPAAQVSIKHGLPEIEIYCYLLVLIFLFDNKKYDEVCLGFSSTLLFVGKHTNLNFVYQAKTCAAASIARLKSLNRRTVDVLASRLYSYYSYVHELTNTLAEIRGTLLALHRMATLHHDELGQETLLNLLLRNYLHYNLYDQAEKLRSKAPRFEAHSNQQFCRYLFYLGKIRTIQLEYTDAKESLLQAARKAPTTARGFRIQCNKWGIIVRLLLGEIPERTVFMQKGMKAALTPYFELTNAVRVGDLELFRSVADKFSSTFSADRTRNLIVRLRHNVIRTGLRNISISYSRISLADIAKKLRLNSENPVADAESIVAKAIRDGAIDATIDHANSCMVSKETGDVYSTNEPQIAFNSRIAFCLNMHNEAVKALRFPPNSHKEKESAEKRRERLQQEEELAKHMAEEDDDDF</sequence>
<dbReference type="PANTHER" id="PTHR10758:SF2">
    <property type="entry name" value="26S PROTEASOME NON-ATPASE REGULATORY SUBUNIT 3"/>
    <property type="match status" value="1"/>
</dbReference>
<evidence type="ECO:0000313" key="6">
    <source>
        <dbReference type="EMBL" id="KAG2636523.1"/>
    </source>
</evidence>
<dbReference type="GO" id="GO:0042176">
    <property type="term" value="P:regulation of protein catabolic process"/>
    <property type="evidence" value="ECO:0007669"/>
    <property type="project" value="InterPro"/>
</dbReference>
<evidence type="ECO:0000256" key="3">
    <source>
        <dbReference type="ARBA" id="ARBA00057191"/>
    </source>
</evidence>
<accession>A0A8T0VVQ8</accession>
<keyword evidence="7" id="KW-1185">Reference proteome</keyword>
<dbReference type="Pfam" id="PF08375">
    <property type="entry name" value="Rpn3_C"/>
    <property type="match status" value="1"/>
</dbReference>
<evidence type="ECO:0000259" key="5">
    <source>
        <dbReference type="PROSITE" id="PS50250"/>
    </source>
</evidence>
<feature type="region of interest" description="Disordered" evidence="4">
    <location>
        <begin position="1"/>
        <end position="25"/>
    </location>
</feature>
<dbReference type="PROSITE" id="PS50250">
    <property type="entry name" value="PCI"/>
    <property type="match status" value="1"/>
</dbReference>
<dbReference type="FunFam" id="1.25.40.570:FF:000017">
    <property type="entry name" value="26S proteasome non-ATPase regulatory subunit 3"/>
    <property type="match status" value="1"/>
</dbReference>
<evidence type="ECO:0000256" key="1">
    <source>
        <dbReference type="ARBA" id="ARBA00007912"/>
    </source>
</evidence>
<feature type="domain" description="PCI" evidence="5">
    <location>
        <begin position="268"/>
        <end position="449"/>
    </location>
</feature>
<dbReference type="SUPFAM" id="SSF46785">
    <property type="entry name" value="Winged helix' DNA-binding domain"/>
    <property type="match status" value="1"/>
</dbReference>
<comment type="similarity">
    <text evidence="1">Belongs to the proteasome subunit S3 family.</text>
</comment>
<evidence type="ECO:0000313" key="7">
    <source>
        <dbReference type="Proteomes" id="UP000823388"/>
    </source>
</evidence>
<dbReference type="Pfam" id="PF25573">
    <property type="entry name" value="TPR_PSMD3_N"/>
    <property type="match status" value="1"/>
</dbReference>
<dbReference type="GO" id="GO:0008541">
    <property type="term" value="C:proteasome regulatory particle, lid subcomplex"/>
    <property type="evidence" value="ECO:0007669"/>
    <property type="project" value="TreeGrafter"/>
</dbReference>
<gene>
    <name evidence="6" type="ORF">PVAP13_2NG455200</name>
</gene>
<feature type="compositionally biased region" description="Basic and acidic residues" evidence="4">
    <location>
        <begin position="484"/>
        <end position="509"/>
    </location>
</feature>
<dbReference type="InterPro" id="IPR050756">
    <property type="entry name" value="CSN3"/>
</dbReference>
<dbReference type="InterPro" id="IPR057985">
    <property type="entry name" value="TPR_PSMD3_N"/>
</dbReference>
<dbReference type="InterPro" id="IPR036390">
    <property type="entry name" value="WH_DNA-bd_sf"/>
</dbReference>
<comment type="function">
    <text evidence="3">Acts as a regulatory subunit of the 26 proteasome which is involved in the ATP-dependent degradation of ubiquitinated proteins.</text>
</comment>
<reference evidence="6" key="1">
    <citation type="submission" date="2020-05" db="EMBL/GenBank/DDBJ databases">
        <title>WGS assembly of Panicum virgatum.</title>
        <authorList>
            <person name="Lovell J.T."/>
            <person name="Jenkins J."/>
            <person name="Shu S."/>
            <person name="Juenger T.E."/>
            <person name="Schmutz J."/>
        </authorList>
    </citation>
    <scope>NUCLEOTIDE SEQUENCE</scope>
    <source>
        <strain evidence="6">AP13</strain>
    </source>
</reference>
<dbReference type="SMART" id="SM00088">
    <property type="entry name" value="PINT"/>
    <property type="match status" value="1"/>
</dbReference>
<evidence type="ECO:0000256" key="4">
    <source>
        <dbReference type="SAM" id="MobiDB-lite"/>
    </source>
</evidence>
<evidence type="ECO:0000256" key="2">
    <source>
        <dbReference type="ARBA" id="ARBA00022942"/>
    </source>
</evidence>
<feature type="compositionally biased region" description="Low complexity" evidence="4">
    <location>
        <begin position="12"/>
        <end position="25"/>
    </location>
</feature>
<dbReference type="Pfam" id="PF01399">
    <property type="entry name" value="PCI"/>
    <property type="match status" value="1"/>
</dbReference>
<name>A0A8T0VVQ8_PANVG</name>
<organism evidence="6 7">
    <name type="scientific">Panicum virgatum</name>
    <name type="common">Blackwell switchgrass</name>
    <dbReference type="NCBI Taxonomy" id="38727"/>
    <lineage>
        <taxon>Eukaryota</taxon>
        <taxon>Viridiplantae</taxon>
        <taxon>Streptophyta</taxon>
        <taxon>Embryophyta</taxon>
        <taxon>Tracheophyta</taxon>
        <taxon>Spermatophyta</taxon>
        <taxon>Magnoliopsida</taxon>
        <taxon>Liliopsida</taxon>
        <taxon>Poales</taxon>
        <taxon>Poaceae</taxon>
        <taxon>PACMAD clade</taxon>
        <taxon>Panicoideae</taxon>
        <taxon>Panicodae</taxon>
        <taxon>Paniceae</taxon>
        <taxon>Panicinae</taxon>
        <taxon>Panicum</taxon>
        <taxon>Panicum sect. Hiantes</taxon>
    </lineage>
</organism>
<dbReference type="SMART" id="SM00753">
    <property type="entry name" value="PAM"/>
    <property type="match status" value="1"/>
</dbReference>
<proteinExistence type="inferred from homology"/>
<dbReference type="AlphaFoldDB" id="A0A8T0VVQ8"/>